<accession>A0ABX8CIU8</accession>
<keyword evidence="1" id="KW-0472">Membrane</keyword>
<feature type="transmembrane region" description="Helical" evidence="1">
    <location>
        <begin position="125"/>
        <end position="142"/>
    </location>
</feature>
<evidence type="ECO:0000313" key="3">
    <source>
        <dbReference type="Proteomes" id="UP000683310"/>
    </source>
</evidence>
<dbReference type="EMBL" id="CP074371">
    <property type="protein sequence ID" value="QVI18773.1"/>
    <property type="molecule type" value="Genomic_DNA"/>
</dbReference>
<gene>
    <name evidence="2" type="ORF">KHQ06_19780</name>
</gene>
<reference evidence="2 3" key="1">
    <citation type="submission" date="2021-04" db="EMBL/GenBank/DDBJ databases">
        <title>Nocardia tengchongensis.</title>
        <authorList>
            <person name="Zhuang k."/>
            <person name="Ran Y."/>
            <person name="Li W."/>
        </authorList>
    </citation>
    <scope>NUCLEOTIDE SEQUENCE [LARGE SCALE GENOMIC DNA]</scope>
    <source>
        <strain evidence="2 3">CFH S0057</strain>
    </source>
</reference>
<name>A0ABX8CIU8_9NOCA</name>
<keyword evidence="1" id="KW-1133">Transmembrane helix</keyword>
<dbReference type="Proteomes" id="UP000683310">
    <property type="component" value="Chromosome"/>
</dbReference>
<feature type="transmembrane region" description="Helical" evidence="1">
    <location>
        <begin position="32"/>
        <end position="50"/>
    </location>
</feature>
<feature type="transmembrane region" description="Helical" evidence="1">
    <location>
        <begin position="149"/>
        <end position="170"/>
    </location>
</feature>
<proteinExistence type="predicted"/>
<sequence>MSTFVFIRISVRMIRAGVSWWPGNITPGGRHIHHMVFGVVFMIAAGFGAFSPIGDLHPWLEIFAGLFGAGAALVLDEFALILDLRDVYWSEQGRVSVDAVVVGASVCGLMLLGATPLGITDVFTGWPYLVAVVLINGALAIVTMTKGKVWTGMAALFVPTLGIVGAIRLARPQSPWARWRYPPESSKAIRAARRDQHERWIDKLRAQVYNAIAGRPSN</sequence>
<keyword evidence="3" id="KW-1185">Reference proteome</keyword>
<evidence type="ECO:0000256" key="1">
    <source>
        <dbReference type="SAM" id="Phobius"/>
    </source>
</evidence>
<protein>
    <submittedName>
        <fullName evidence="2">Uncharacterized protein</fullName>
    </submittedName>
</protein>
<evidence type="ECO:0000313" key="2">
    <source>
        <dbReference type="EMBL" id="QVI18773.1"/>
    </source>
</evidence>
<feature type="transmembrane region" description="Helical" evidence="1">
    <location>
        <begin position="96"/>
        <end position="119"/>
    </location>
</feature>
<feature type="transmembrane region" description="Helical" evidence="1">
    <location>
        <begin position="62"/>
        <end position="84"/>
    </location>
</feature>
<organism evidence="2 3">
    <name type="scientific">Nocardia tengchongensis</name>
    <dbReference type="NCBI Taxonomy" id="2055889"/>
    <lineage>
        <taxon>Bacteria</taxon>
        <taxon>Bacillati</taxon>
        <taxon>Actinomycetota</taxon>
        <taxon>Actinomycetes</taxon>
        <taxon>Mycobacteriales</taxon>
        <taxon>Nocardiaceae</taxon>
        <taxon>Nocardia</taxon>
    </lineage>
</organism>
<keyword evidence="1" id="KW-0812">Transmembrane</keyword>